<dbReference type="Proteomes" id="UP001154282">
    <property type="component" value="Unassembled WGS sequence"/>
</dbReference>
<evidence type="ECO:0000313" key="1">
    <source>
        <dbReference type="EMBL" id="CAI0435899.1"/>
    </source>
</evidence>
<evidence type="ECO:0000313" key="2">
    <source>
        <dbReference type="Proteomes" id="UP001154282"/>
    </source>
</evidence>
<gene>
    <name evidence="1" type="ORF">LITE_LOCUS24873</name>
</gene>
<proteinExistence type="predicted"/>
<dbReference type="AlphaFoldDB" id="A0AAV0LQV2"/>
<protein>
    <submittedName>
        <fullName evidence="1">Uncharacterized protein</fullName>
    </submittedName>
</protein>
<keyword evidence="2" id="KW-1185">Reference proteome</keyword>
<accession>A0AAV0LQV2</accession>
<reference evidence="1" key="1">
    <citation type="submission" date="2022-08" db="EMBL/GenBank/DDBJ databases">
        <authorList>
            <person name="Gutierrez-Valencia J."/>
        </authorList>
    </citation>
    <scope>NUCLEOTIDE SEQUENCE</scope>
</reference>
<dbReference type="EMBL" id="CAMGYJ010000006">
    <property type="protein sequence ID" value="CAI0435899.1"/>
    <property type="molecule type" value="Genomic_DNA"/>
</dbReference>
<feature type="non-terminal residue" evidence="1">
    <location>
        <position position="1"/>
    </location>
</feature>
<organism evidence="1 2">
    <name type="scientific">Linum tenue</name>
    <dbReference type="NCBI Taxonomy" id="586396"/>
    <lineage>
        <taxon>Eukaryota</taxon>
        <taxon>Viridiplantae</taxon>
        <taxon>Streptophyta</taxon>
        <taxon>Embryophyta</taxon>
        <taxon>Tracheophyta</taxon>
        <taxon>Spermatophyta</taxon>
        <taxon>Magnoliopsida</taxon>
        <taxon>eudicotyledons</taxon>
        <taxon>Gunneridae</taxon>
        <taxon>Pentapetalae</taxon>
        <taxon>rosids</taxon>
        <taxon>fabids</taxon>
        <taxon>Malpighiales</taxon>
        <taxon>Linaceae</taxon>
        <taxon>Linum</taxon>
    </lineage>
</organism>
<name>A0AAV0LQV2_9ROSI</name>
<sequence>KELSAHLAIIDLRSVDSPPPLKLFSPLVGSPILLLLHIEKELSPHLAVSLSPIFNSAIPLLLRSRFLLTDCSEAVFSSCQLSDHRLLPHSNYFFCNRIS</sequence>
<comment type="caution">
    <text evidence="1">The sequence shown here is derived from an EMBL/GenBank/DDBJ whole genome shotgun (WGS) entry which is preliminary data.</text>
</comment>